<dbReference type="AlphaFoldDB" id="A0A482YH95"/>
<feature type="transmembrane region" description="Helical" evidence="8">
    <location>
        <begin position="84"/>
        <end position="104"/>
    </location>
</feature>
<keyword evidence="8" id="KW-0479">Metal-binding</keyword>
<comment type="caution">
    <text evidence="9">The sequence shown here is derived from an EMBL/GenBank/DDBJ whole genome shotgun (WGS) entry which is preliminary data.</text>
</comment>
<keyword evidence="8" id="KW-0915">Sodium</keyword>
<dbReference type="InterPro" id="IPR003691">
    <property type="entry name" value="FluC"/>
</dbReference>
<dbReference type="HAMAP" id="MF_00454">
    <property type="entry name" value="FluC"/>
    <property type="match status" value="1"/>
</dbReference>
<evidence type="ECO:0000313" key="10">
    <source>
        <dbReference type="Proteomes" id="UP000291097"/>
    </source>
</evidence>
<gene>
    <name evidence="8" type="primary">fluC</name>
    <name evidence="8" type="synonym">crcB</name>
    <name evidence="9" type="ORF">BDK88_1125</name>
</gene>
<dbReference type="GO" id="GO:0062054">
    <property type="term" value="F:fluoride channel activity"/>
    <property type="evidence" value="ECO:0007669"/>
    <property type="project" value="UniProtKB-UniRule"/>
</dbReference>
<feature type="transmembrane region" description="Helical" evidence="8">
    <location>
        <begin position="54"/>
        <end position="78"/>
    </location>
</feature>
<feature type="transmembrane region" description="Helical" evidence="8">
    <location>
        <begin position="24"/>
        <end position="42"/>
    </location>
</feature>
<dbReference type="Pfam" id="PF02537">
    <property type="entry name" value="CRCB"/>
    <property type="match status" value="1"/>
</dbReference>
<evidence type="ECO:0000256" key="5">
    <source>
        <dbReference type="ARBA" id="ARBA00023136"/>
    </source>
</evidence>
<accession>A0A482YH95</accession>
<evidence type="ECO:0000256" key="3">
    <source>
        <dbReference type="ARBA" id="ARBA00022692"/>
    </source>
</evidence>
<evidence type="ECO:0000256" key="4">
    <source>
        <dbReference type="ARBA" id="ARBA00022989"/>
    </source>
</evidence>
<keyword evidence="2 8" id="KW-1003">Cell membrane</keyword>
<organism evidence="9 10">
    <name type="scientific">Natrinema hispanicum</name>
    <dbReference type="NCBI Taxonomy" id="392421"/>
    <lineage>
        <taxon>Archaea</taxon>
        <taxon>Methanobacteriati</taxon>
        <taxon>Methanobacteriota</taxon>
        <taxon>Stenosarchaea group</taxon>
        <taxon>Halobacteria</taxon>
        <taxon>Halobacteriales</taxon>
        <taxon>Natrialbaceae</taxon>
        <taxon>Natrinema</taxon>
    </lineage>
</organism>
<keyword evidence="8" id="KW-0406">Ion transport</keyword>
<comment type="subcellular location">
    <subcellularLocation>
        <location evidence="1 8">Cell membrane</location>
        <topology evidence="1 8">Multi-pass membrane protein</topology>
    </subcellularLocation>
</comment>
<evidence type="ECO:0000256" key="6">
    <source>
        <dbReference type="ARBA" id="ARBA00035120"/>
    </source>
</evidence>
<dbReference type="NCBIfam" id="TIGR00494">
    <property type="entry name" value="crcB"/>
    <property type="match status" value="1"/>
</dbReference>
<keyword evidence="8" id="KW-0407">Ion channel</keyword>
<comment type="function">
    <text evidence="8">Fluoride-specific ion channel. Important for reducing fluoride concentration in the cell, thus reducing its toxicity.</text>
</comment>
<keyword evidence="8" id="KW-0813">Transport</keyword>
<comment type="activity regulation">
    <text evidence="8">Na(+) is not transported, but it plays an essential structural role and its presence is essential for fluoride channel function.</text>
</comment>
<proteinExistence type="inferred from homology"/>
<dbReference type="EMBL" id="SHMP01000003">
    <property type="protein sequence ID" value="RZV12231.1"/>
    <property type="molecule type" value="Genomic_DNA"/>
</dbReference>
<dbReference type="PANTHER" id="PTHR28259">
    <property type="entry name" value="FLUORIDE EXPORT PROTEIN 1-RELATED"/>
    <property type="match status" value="1"/>
</dbReference>
<feature type="binding site" evidence="8">
    <location>
        <position position="94"/>
    </location>
    <ligand>
        <name>Na(+)</name>
        <dbReference type="ChEBI" id="CHEBI:29101"/>
        <note>structural</note>
    </ligand>
</feature>
<evidence type="ECO:0000256" key="7">
    <source>
        <dbReference type="ARBA" id="ARBA00035585"/>
    </source>
</evidence>
<dbReference type="OrthoDB" id="304656at2157"/>
<comment type="similarity">
    <text evidence="6 8">Belongs to the fluoride channel Fluc/FEX (TC 1.A.43) family.</text>
</comment>
<dbReference type="GO" id="GO:0140114">
    <property type="term" value="P:cellular detoxification of fluoride"/>
    <property type="evidence" value="ECO:0007669"/>
    <property type="project" value="UniProtKB-UniRule"/>
</dbReference>
<feature type="transmembrane region" description="Helical" evidence="8">
    <location>
        <begin position="116"/>
        <end position="137"/>
    </location>
</feature>
<evidence type="ECO:0000256" key="1">
    <source>
        <dbReference type="ARBA" id="ARBA00004651"/>
    </source>
</evidence>
<dbReference type="GO" id="GO:0005886">
    <property type="term" value="C:plasma membrane"/>
    <property type="evidence" value="ECO:0007669"/>
    <property type="project" value="UniProtKB-SubCell"/>
</dbReference>
<name>A0A482YH95_9EURY</name>
<evidence type="ECO:0000256" key="8">
    <source>
        <dbReference type="HAMAP-Rule" id="MF_00454"/>
    </source>
</evidence>
<comment type="catalytic activity">
    <reaction evidence="7">
        <text>fluoride(in) = fluoride(out)</text>
        <dbReference type="Rhea" id="RHEA:76159"/>
        <dbReference type="ChEBI" id="CHEBI:17051"/>
    </reaction>
    <physiologicalReaction direction="left-to-right" evidence="7">
        <dbReference type="Rhea" id="RHEA:76160"/>
    </physiologicalReaction>
</comment>
<protein>
    <recommendedName>
        <fullName evidence="8">Fluoride-specific ion channel FluC</fullName>
    </recommendedName>
</protein>
<keyword evidence="3 8" id="KW-0812">Transmembrane</keyword>
<sequence>MSASPPIVADALAGSLVTVDPDPAHIVGTGGAIGALLRYWVGQQVSSRVPSSQFPLSTVAVNVIGSFALGLVVLAGAGESTLQLVGTGICGSFTTFSSFSVETVRLYERGDRARAIANAVANLACSLAAIGLAWALVAVTPL</sequence>
<dbReference type="RefSeq" id="WP_130499511.1">
    <property type="nucleotide sequence ID" value="NZ_SHMP01000003.1"/>
</dbReference>
<dbReference type="GO" id="GO:0046872">
    <property type="term" value="F:metal ion binding"/>
    <property type="evidence" value="ECO:0007669"/>
    <property type="project" value="UniProtKB-KW"/>
</dbReference>
<keyword evidence="5 8" id="KW-0472">Membrane</keyword>
<reference evidence="9 10" key="1">
    <citation type="submission" date="2019-02" db="EMBL/GenBank/DDBJ databases">
        <title>Genomic Encyclopedia of Archaeal and Bacterial Type Strains, Phase II (KMG-II): from individual species to whole genera.</title>
        <authorList>
            <person name="Goeker M."/>
        </authorList>
    </citation>
    <scope>NUCLEOTIDE SEQUENCE [LARGE SCALE GENOMIC DNA]</scope>
    <source>
        <strain evidence="9 10">DSM 18328</strain>
    </source>
</reference>
<keyword evidence="4 8" id="KW-1133">Transmembrane helix</keyword>
<evidence type="ECO:0000256" key="2">
    <source>
        <dbReference type="ARBA" id="ARBA00022475"/>
    </source>
</evidence>
<dbReference type="PANTHER" id="PTHR28259:SF1">
    <property type="entry name" value="FLUORIDE EXPORT PROTEIN 1-RELATED"/>
    <property type="match status" value="1"/>
</dbReference>
<evidence type="ECO:0000313" key="9">
    <source>
        <dbReference type="EMBL" id="RZV12231.1"/>
    </source>
</evidence>
<feature type="binding site" evidence="8">
    <location>
        <position position="91"/>
    </location>
    <ligand>
        <name>Na(+)</name>
        <dbReference type="ChEBI" id="CHEBI:29101"/>
        <note>structural</note>
    </ligand>
</feature>
<dbReference type="Proteomes" id="UP000291097">
    <property type="component" value="Unassembled WGS sequence"/>
</dbReference>